<dbReference type="AlphaFoldDB" id="A0A183FCL6"/>
<reference evidence="1 2" key="1">
    <citation type="submission" date="2018-11" db="EMBL/GenBank/DDBJ databases">
        <authorList>
            <consortium name="Pathogen Informatics"/>
        </authorList>
    </citation>
    <scope>NUCLEOTIDE SEQUENCE [LARGE SCALE GENOMIC DNA]</scope>
</reference>
<organism evidence="2 3">
    <name type="scientific">Heligmosomoides polygyrus</name>
    <name type="common">Parasitic roundworm</name>
    <dbReference type="NCBI Taxonomy" id="6339"/>
    <lineage>
        <taxon>Eukaryota</taxon>
        <taxon>Metazoa</taxon>
        <taxon>Ecdysozoa</taxon>
        <taxon>Nematoda</taxon>
        <taxon>Chromadorea</taxon>
        <taxon>Rhabditida</taxon>
        <taxon>Rhabditina</taxon>
        <taxon>Rhabditomorpha</taxon>
        <taxon>Strongyloidea</taxon>
        <taxon>Heligmosomidae</taxon>
        <taxon>Heligmosomoides</taxon>
    </lineage>
</organism>
<sequence length="114" mass="13289">MVFLQSKGNIINNSLFLWYNWRLFLQSKGSRQNKLLLISYDIYSLQQTIRMSIKHLAAIVLEYKCDISNNIVRTIATSPGYMLTEAIIICKPRQKLYEKSYTSSHIGPSEILIW</sequence>
<dbReference type="EMBL" id="UZAH01019479">
    <property type="protein sequence ID" value="VDO50130.1"/>
    <property type="molecule type" value="Genomic_DNA"/>
</dbReference>
<gene>
    <name evidence="1" type="ORF">HPBE_LOCUS3909</name>
</gene>
<dbReference type="WBParaSite" id="HPBE_0000390801-mRNA-1">
    <property type="protein sequence ID" value="HPBE_0000390801-mRNA-1"/>
    <property type="gene ID" value="HPBE_0000390801"/>
</dbReference>
<reference evidence="3" key="2">
    <citation type="submission" date="2019-09" db="UniProtKB">
        <authorList>
            <consortium name="WormBaseParasite"/>
        </authorList>
    </citation>
    <scope>IDENTIFICATION</scope>
</reference>
<accession>A0A3P7VPN7</accession>
<dbReference type="Proteomes" id="UP000050761">
    <property type="component" value="Unassembled WGS sequence"/>
</dbReference>
<name>A0A183FCL6_HELPZ</name>
<keyword evidence="2" id="KW-1185">Reference proteome</keyword>
<evidence type="ECO:0000313" key="3">
    <source>
        <dbReference type="WBParaSite" id="HPBE_0000390801-mRNA-1"/>
    </source>
</evidence>
<accession>A0A183FCL6</accession>
<evidence type="ECO:0000313" key="1">
    <source>
        <dbReference type="EMBL" id="VDO50130.1"/>
    </source>
</evidence>
<protein>
    <submittedName>
        <fullName evidence="1 3">Uncharacterized protein</fullName>
    </submittedName>
</protein>
<proteinExistence type="predicted"/>
<evidence type="ECO:0000313" key="2">
    <source>
        <dbReference type="Proteomes" id="UP000050761"/>
    </source>
</evidence>